<dbReference type="EMBL" id="FQVK01000020">
    <property type="protein sequence ID" value="SHF18091.1"/>
    <property type="molecule type" value="Genomic_DNA"/>
</dbReference>
<dbReference type="GO" id="GO:0022857">
    <property type="term" value="F:transmembrane transporter activity"/>
    <property type="evidence" value="ECO:0007669"/>
    <property type="project" value="InterPro"/>
</dbReference>
<dbReference type="Pfam" id="PF07690">
    <property type="entry name" value="MFS_1"/>
    <property type="match status" value="1"/>
</dbReference>
<keyword evidence="5 7" id="KW-1133">Transmembrane helix</keyword>
<dbReference type="Gene3D" id="1.20.1250.20">
    <property type="entry name" value="MFS general substrate transporter like domains"/>
    <property type="match status" value="1"/>
</dbReference>
<evidence type="ECO:0000256" key="3">
    <source>
        <dbReference type="ARBA" id="ARBA00022475"/>
    </source>
</evidence>
<dbReference type="InterPro" id="IPR020846">
    <property type="entry name" value="MFS_dom"/>
</dbReference>
<keyword evidence="3" id="KW-1003">Cell membrane</keyword>
<dbReference type="CDD" id="cd17321">
    <property type="entry name" value="MFS_MMR_MDR_like"/>
    <property type="match status" value="1"/>
</dbReference>
<comment type="subcellular location">
    <subcellularLocation>
        <location evidence="1">Cell membrane</location>
        <topology evidence="1">Multi-pass membrane protein</topology>
    </subcellularLocation>
</comment>
<feature type="transmembrane region" description="Helical" evidence="7">
    <location>
        <begin position="195"/>
        <end position="214"/>
    </location>
</feature>
<keyword evidence="2" id="KW-0813">Transport</keyword>
<dbReference type="Proteomes" id="UP000325134">
    <property type="component" value="Unassembled WGS sequence"/>
</dbReference>
<evidence type="ECO:0000259" key="8">
    <source>
        <dbReference type="PROSITE" id="PS50850"/>
    </source>
</evidence>
<proteinExistence type="predicted"/>
<evidence type="ECO:0000313" key="10">
    <source>
        <dbReference type="Proteomes" id="UP000325134"/>
    </source>
</evidence>
<gene>
    <name evidence="9" type="ORF">SAMN05444279_12031</name>
</gene>
<feature type="transmembrane region" description="Helical" evidence="7">
    <location>
        <begin position="220"/>
        <end position="242"/>
    </location>
</feature>
<feature type="transmembrane region" description="Helical" evidence="7">
    <location>
        <begin position="479"/>
        <end position="498"/>
    </location>
</feature>
<evidence type="ECO:0000256" key="2">
    <source>
        <dbReference type="ARBA" id="ARBA00022448"/>
    </source>
</evidence>
<dbReference type="InterPro" id="IPR011701">
    <property type="entry name" value="MFS"/>
</dbReference>
<feature type="transmembrane region" description="Helical" evidence="7">
    <location>
        <begin position="74"/>
        <end position="92"/>
    </location>
</feature>
<dbReference type="RefSeq" id="WP_149776639.1">
    <property type="nucleotide sequence ID" value="NZ_FQVK01000020.1"/>
</dbReference>
<sequence length="507" mass="53669">MERDSIIKVIALMVTAFGIGIDFTGALMLVPAIENSFDADITSTQWVLNIYALFFAMTMVAGGRLGDLYGHRKVMLIGLSVFLFSSVLRLIAPNLDFLIGARALQGVGAGCIWPCTLALGATKVARDEHRALVMGLILAGVTSGNVFGPIISGFVVNLGDWRLFFLANVVFSTVSTGTTLALIPRETDHKTGEHIDFAGMGILSMAVLLLLYGLDVGADWGWLSAPLLAVFFLSAVLLGLFSRVEKRVRQPLLLPQMMQNRQFRITLGLNMFNVSAAFVGLLYFPQYMQKVLGWSAFESALGLAPLTVLLAVGSIVSGTLYNDFGPKRLMFWGYLSATAGAASIVILPMSLGYLQILPGMALIGLGATLTVGPSGTAAVCAVRPERAGLVGGLSFMVHLVYGAVSVAVATAIMYTASLSSLGTQLAKAGIDMPAADQKAINSGTLTTRTAQAIMGKLDAHQAETVKSAIATAFDAGMNMAFVFATISVSMGLILALLLDERKLHKVA</sequence>
<dbReference type="GO" id="GO:0005886">
    <property type="term" value="C:plasma membrane"/>
    <property type="evidence" value="ECO:0007669"/>
    <property type="project" value="UniProtKB-SubCell"/>
</dbReference>
<dbReference type="OrthoDB" id="9812221at2"/>
<feature type="transmembrane region" description="Helical" evidence="7">
    <location>
        <begin position="9"/>
        <end position="33"/>
    </location>
</feature>
<feature type="transmembrane region" description="Helical" evidence="7">
    <location>
        <begin position="389"/>
        <end position="414"/>
    </location>
</feature>
<feature type="transmembrane region" description="Helical" evidence="7">
    <location>
        <begin position="45"/>
        <end position="62"/>
    </location>
</feature>
<feature type="transmembrane region" description="Helical" evidence="7">
    <location>
        <begin position="360"/>
        <end position="382"/>
    </location>
</feature>
<dbReference type="AlphaFoldDB" id="A0A1M4ZJC2"/>
<evidence type="ECO:0000256" key="5">
    <source>
        <dbReference type="ARBA" id="ARBA00022989"/>
    </source>
</evidence>
<dbReference type="PANTHER" id="PTHR42718:SF46">
    <property type="entry name" value="BLR6921 PROTEIN"/>
    <property type="match status" value="1"/>
</dbReference>
<evidence type="ECO:0000256" key="7">
    <source>
        <dbReference type="SAM" id="Phobius"/>
    </source>
</evidence>
<dbReference type="PANTHER" id="PTHR42718">
    <property type="entry name" value="MAJOR FACILITATOR SUPERFAMILY MULTIDRUG TRANSPORTER MFSC"/>
    <property type="match status" value="1"/>
</dbReference>
<evidence type="ECO:0000256" key="6">
    <source>
        <dbReference type="ARBA" id="ARBA00023136"/>
    </source>
</evidence>
<feature type="transmembrane region" description="Helical" evidence="7">
    <location>
        <begin position="263"/>
        <end position="284"/>
    </location>
</feature>
<keyword evidence="10" id="KW-1185">Reference proteome</keyword>
<protein>
    <submittedName>
        <fullName evidence="9">Predicted arabinose efflux permease, MFS family</fullName>
    </submittedName>
</protein>
<feature type="transmembrane region" description="Helical" evidence="7">
    <location>
        <begin position="131"/>
        <end position="151"/>
    </location>
</feature>
<dbReference type="SUPFAM" id="SSF103473">
    <property type="entry name" value="MFS general substrate transporter"/>
    <property type="match status" value="1"/>
</dbReference>
<feature type="transmembrane region" description="Helical" evidence="7">
    <location>
        <begin position="163"/>
        <end position="183"/>
    </location>
</feature>
<dbReference type="Gene3D" id="1.20.1720.10">
    <property type="entry name" value="Multidrug resistance protein D"/>
    <property type="match status" value="1"/>
</dbReference>
<feature type="domain" description="Major facilitator superfamily (MFS) profile" evidence="8">
    <location>
        <begin position="8"/>
        <end position="502"/>
    </location>
</feature>
<reference evidence="9 10" key="1">
    <citation type="submission" date="2016-11" db="EMBL/GenBank/DDBJ databases">
        <authorList>
            <person name="Varghese N."/>
            <person name="Submissions S."/>
        </authorList>
    </citation>
    <scope>NUCLEOTIDE SEQUENCE [LARGE SCALE GENOMIC DNA]</scope>
    <source>
        <strain evidence="9 10">DSM 29341</strain>
    </source>
</reference>
<evidence type="ECO:0000313" key="9">
    <source>
        <dbReference type="EMBL" id="SHF18091.1"/>
    </source>
</evidence>
<evidence type="ECO:0000256" key="4">
    <source>
        <dbReference type="ARBA" id="ARBA00022692"/>
    </source>
</evidence>
<organism evidence="9 10">
    <name type="scientific">Ruegeria intermedia</name>
    <dbReference type="NCBI Taxonomy" id="996115"/>
    <lineage>
        <taxon>Bacteria</taxon>
        <taxon>Pseudomonadati</taxon>
        <taxon>Pseudomonadota</taxon>
        <taxon>Alphaproteobacteria</taxon>
        <taxon>Rhodobacterales</taxon>
        <taxon>Roseobacteraceae</taxon>
        <taxon>Ruegeria</taxon>
    </lineage>
</organism>
<accession>A0A1M4ZJC2</accession>
<keyword evidence="6 7" id="KW-0472">Membrane</keyword>
<feature type="transmembrane region" description="Helical" evidence="7">
    <location>
        <begin position="304"/>
        <end position="324"/>
    </location>
</feature>
<name>A0A1M4ZJC2_9RHOB</name>
<feature type="transmembrane region" description="Helical" evidence="7">
    <location>
        <begin position="331"/>
        <end position="354"/>
    </location>
</feature>
<keyword evidence="4 7" id="KW-0812">Transmembrane</keyword>
<evidence type="ECO:0000256" key="1">
    <source>
        <dbReference type="ARBA" id="ARBA00004651"/>
    </source>
</evidence>
<dbReference type="PROSITE" id="PS50850">
    <property type="entry name" value="MFS"/>
    <property type="match status" value="1"/>
</dbReference>
<feature type="transmembrane region" description="Helical" evidence="7">
    <location>
        <begin position="98"/>
        <end position="119"/>
    </location>
</feature>
<dbReference type="InterPro" id="IPR036259">
    <property type="entry name" value="MFS_trans_sf"/>
</dbReference>